<feature type="transmembrane region" description="Helical" evidence="6">
    <location>
        <begin position="250"/>
        <end position="269"/>
    </location>
</feature>
<dbReference type="GO" id="GO:0016020">
    <property type="term" value="C:membrane"/>
    <property type="evidence" value="ECO:0007669"/>
    <property type="project" value="UniProtKB-SubCell"/>
</dbReference>
<dbReference type="PRINTS" id="PR01988">
    <property type="entry name" value="EXPORTERBACE"/>
</dbReference>
<dbReference type="InterPro" id="IPR022324">
    <property type="entry name" value="Bacilysin_exporter_BacE_put"/>
</dbReference>
<organism evidence="8 9">
    <name type="scientific">Leptotrichia hofstadii</name>
    <dbReference type="NCBI Taxonomy" id="157688"/>
    <lineage>
        <taxon>Bacteria</taxon>
        <taxon>Fusobacteriati</taxon>
        <taxon>Fusobacteriota</taxon>
        <taxon>Fusobacteriia</taxon>
        <taxon>Fusobacteriales</taxon>
        <taxon>Leptotrichiaceae</taxon>
        <taxon>Leptotrichia</taxon>
    </lineage>
</organism>
<feature type="transmembrane region" description="Helical" evidence="6">
    <location>
        <begin position="340"/>
        <end position="361"/>
    </location>
</feature>
<feature type="transmembrane region" description="Helical" evidence="6">
    <location>
        <begin position="216"/>
        <end position="238"/>
    </location>
</feature>
<comment type="subcellular location">
    <subcellularLocation>
        <location evidence="1">Membrane</location>
        <topology evidence="1">Multi-pass membrane protein</topology>
    </subcellularLocation>
</comment>
<sequence>MKKNINRMIVLMFLCIIVYNLGHPATPALIELRGWKKSISGELLAFMSTAMFISSPYLGALADRVGMKRIFVFMPFCYGMSQLIFGFGTNLPLIFLARMISGFASGGTFAVAFGYVSQLSEKEEKAKNIAKVSSATVIGGAIGQKIGGYAATAMNDPRFSFALQFIGGSIVSIIILLIMKEIVKKDNKLEEEKNKKDLNPFATFRYIKELDGYSKFFCLVILLSGIGIYSYGSALNYFLKFYKKVSSDTIGTFVMCSSLLAFFGTAFLLGKLLKKFKEKSIYKFFIFVGIILMAVILFRVKFGVTPYLLMALYTMTYEIVRSLGNTIIAQRYKENQGKILGVASAVGSLGTAIGSLLSGHLLAFNPFLPFAVNIGVMTLVLILILYSNFARLNK</sequence>
<accession>A0A510JI53</accession>
<dbReference type="RefSeq" id="WP_026745151.1">
    <property type="nucleotide sequence ID" value="NZ_AP019823.1"/>
</dbReference>
<dbReference type="AlphaFoldDB" id="A0A510JI53"/>
<dbReference type="OrthoDB" id="85643at2"/>
<feature type="transmembrane region" description="Helical" evidence="6">
    <location>
        <begin position="43"/>
        <end position="62"/>
    </location>
</feature>
<dbReference type="InterPro" id="IPR011701">
    <property type="entry name" value="MFS"/>
</dbReference>
<feature type="transmembrane region" description="Helical" evidence="6">
    <location>
        <begin position="367"/>
        <end position="386"/>
    </location>
</feature>
<protein>
    <submittedName>
        <fullName evidence="8">Major facilitator superfamily protein</fullName>
    </submittedName>
</protein>
<dbReference type="Proteomes" id="UP000321892">
    <property type="component" value="Chromosome"/>
</dbReference>
<feature type="transmembrane region" description="Helical" evidence="6">
    <location>
        <begin position="93"/>
        <end position="116"/>
    </location>
</feature>
<dbReference type="PROSITE" id="PS50850">
    <property type="entry name" value="MFS"/>
    <property type="match status" value="1"/>
</dbReference>
<keyword evidence="5 6" id="KW-0472">Membrane</keyword>
<dbReference type="PANTHER" id="PTHR23504:SF15">
    <property type="entry name" value="MAJOR FACILITATOR SUPERFAMILY (MFS) PROFILE DOMAIN-CONTAINING PROTEIN"/>
    <property type="match status" value="1"/>
</dbReference>
<dbReference type="GO" id="GO:0022857">
    <property type="term" value="F:transmembrane transporter activity"/>
    <property type="evidence" value="ECO:0007669"/>
    <property type="project" value="InterPro"/>
</dbReference>
<dbReference type="Gene3D" id="1.20.1250.20">
    <property type="entry name" value="MFS general substrate transporter like domains"/>
    <property type="match status" value="2"/>
</dbReference>
<evidence type="ECO:0000256" key="4">
    <source>
        <dbReference type="ARBA" id="ARBA00022989"/>
    </source>
</evidence>
<evidence type="ECO:0000256" key="1">
    <source>
        <dbReference type="ARBA" id="ARBA00004141"/>
    </source>
</evidence>
<dbReference type="PANTHER" id="PTHR23504">
    <property type="entry name" value="MAJOR FACILITATOR SUPERFAMILY DOMAIN-CONTAINING PROTEIN 10"/>
    <property type="match status" value="1"/>
</dbReference>
<keyword evidence="3 6" id="KW-0812">Transmembrane</keyword>
<feature type="transmembrane region" description="Helical" evidence="6">
    <location>
        <begin position="281"/>
        <end position="298"/>
    </location>
</feature>
<gene>
    <name evidence="8" type="ORF">JCM16775_0207</name>
</gene>
<keyword evidence="2" id="KW-0813">Transport</keyword>
<dbReference type="EMBL" id="AP019823">
    <property type="protein sequence ID" value="BBM37523.1"/>
    <property type="molecule type" value="Genomic_DNA"/>
</dbReference>
<evidence type="ECO:0000256" key="5">
    <source>
        <dbReference type="ARBA" id="ARBA00023136"/>
    </source>
</evidence>
<feature type="domain" description="Major facilitator superfamily (MFS) profile" evidence="7">
    <location>
        <begin position="1"/>
        <end position="389"/>
    </location>
</feature>
<dbReference type="SUPFAM" id="SSF103473">
    <property type="entry name" value="MFS general substrate transporter"/>
    <property type="match status" value="1"/>
</dbReference>
<dbReference type="Pfam" id="PF07690">
    <property type="entry name" value="MFS_1"/>
    <property type="match status" value="1"/>
</dbReference>
<feature type="transmembrane region" description="Helical" evidence="6">
    <location>
        <begin position="128"/>
        <end position="147"/>
    </location>
</feature>
<evidence type="ECO:0000256" key="3">
    <source>
        <dbReference type="ARBA" id="ARBA00022692"/>
    </source>
</evidence>
<dbReference type="InterPro" id="IPR020846">
    <property type="entry name" value="MFS_dom"/>
</dbReference>
<keyword evidence="9" id="KW-1185">Reference proteome</keyword>
<feature type="transmembrane region" description="Helical" evidence="6">
    <location>
        <begin position="304"/>
        <end position="320"/>
    </location>
</feature>
<dbReference type="KEGG" id="lhf:JCM16775_0207"/>
<evidence type="ECO:0000313" key="9">
    <source>
        <dbReference type="Proteomes" id="UP000321892"/>
    </source>
</evidence>
<dbReference type="InterPro" id="IPR005829">
    <property type="entry name" value="Sugar_transporter_CS"/>
</dbReference>
<keyword evidence="4 6" id="KW-1133">Transmembrane helix</keyword>
<evidence type="ECO:0000256" key="6">
    <source>
        <dbReference type="SAM" id="Phobius"/>
    </source>
</evidence>
<dbReference type="PROSITE" id="PS00217">
    <property type="entry name" value="SUGAR_TRANSPORT_2"/>
    <property type="match status" value="1"/>
</dbReference>
<reference evidence="8 9" key="1">
    <citation type="submission" date="2019-07" db="EMBL/GenBank/DDBJ databases">
        <title>Complete Genome Sequence of Leptotrichia hofstadii Strain JCM16775.</title>
        <authorList>
            <person name="Watanabe S."/>
            <person name="Cui L."/>
        </authorList>
    </citation>
    <scope>NUCLEOTIDE SEQUENCE [LARGE SCALE GENOMIC DNA]</scope>
    <source>
        <strain evidence="8 9">JCM16775</strain>
    </source>
</reference>
<feature type="transmembrane region" description="Helical" evidence="6">
    <location>
        <begin position="159"/>
        <end position="179"/>
    </location>
</feature>
<evidence type="ECO:0000259" key="7">
    <source>
        <dbReference type="PROSITE" id="PS50850"/>
    </source>
</evidence>
<feature type="transmembrane region" description="Helical" evidence="6">
    <location>
        <begin position="69"/>
        <end position="87"/>
    </location>
</feature>
<evidence type="ECO:0000256" key="2">
    <source>
        <dbReference type="ARBA" id="ARBA00022448"/>
    </source>
</evidence>
<dbReference type="InterPro" id="IPR036259">
    <property type="entry name" value="MFS_trans_sf"/>
</dbReference>
<evidence type="ECO:0000313" key="8">
    <source>
        <dbReference type="EMBL" id="BBM37523.1"/>
    </source>
</evidence>
<proteinExistence type="predicted"/>
<name>A0A510JI53_9FUSO</name>